<keyword evidence="7 13" id="KW-0408">Iron</keyword>
<dbReference type="GO" id="GO:0033212">
    <property type="term" value="P:iron import into cell"/>
    <property type="evidence" value="ECO:0007669"/>
    <property type="project" value="InterPro"/>
</dbReference>
<dbReference type="PROSITE" id="PS51404">
    <property type="entry name" value="DYP_PEROXIDASE"/>
    <property type="match status" value="1"/>
</dbReference>
<dbReference type="PROSITE" id="PS51318">
    <property type="entry name" value="TAT"/>
    <property type="match status" value="1"/>
</dbReference>
<sequence>MENGNRNDTGNSTKQDQPQAGETPLLEQSFEERQASGLLHKSVSRRELLKMAGIGGAGLLLGAAGLGAVFKGNVFGEAAPATRASSRPNSSGIVDFYGTHQAGIATPSPNFILFAAFDVTSGSLDSVRSLFQAWTAAAAAMTRGEPVGEESGNDHLPPTDTGEAVGLSPSRTTITFGVGPSFFDNRFGLAGKRPAALVDFPAFGGDELRPEWCGGDIAVQVCSDDMQVAFHAIRNLSRIGRGKVVLRWTQEGFQRTSAADPEGATPRNLLGFKDGTANPDTASETEMSEVVWAQAGDGANWMNGGTYMAVRRVRMRIEVWDRSTLADQEQTFGRHRASGAPLGSRNEFDAVDLDAKDANGKPLIPLNSHVRLARGDGSARILRRSYSYSSGMDNKTGQLDAGLLFICFNRDSRKQFIPMQQKLGQSDLLNEYIVHNGSAHFACFPGVRQGGYVGETLF</sequence>
<gene>
    <name evidence="18" type="primary">efeB</name>
    <name evidence="18" type="ORF">E6C55_15380</name>
</gene>
<dbReference type="InterPro" id="IPR048327">
    <property type="entry name" value="Dyp_perox_N"/>
</dbReference>
<evidence type="ECO:0000259" key="16">
    <source>
        <dbReference type="Pfam" id="PF04261"/>
    </source>
</evidence>
<evidence type="ECO:0000256" key="15">
    <source>
        <dbReference type="SAM" id="Phobius"/>
    </source>
</evidence>
<keyword evidence="3 13" id="KW-0349">Heme</keyword>
<keyword evidence="8" id="KW-0456">Lyase</keyword>
<keyword evidence="4 13" id="KW-0479">Metal-binding</keyword>
<name>A0A4S4BT57_9BACL</name>
<feature type="region of interest" description="Disordered" evidence="14">
    <location>
        <begin position="144"/>
        <end position="168"/>
    </location>
</feature>
<dbReference type="RefSeq" id="WP_136370685.1">
    <property type="nucleotide sequence ID" value="NZ_SSOB01000017.1"/>
</dbReference>
<dbReference type="GO" id="GO:0046872">
    <property type="term" value="F:metal ion binding"/>
    <property type="evidence" value="ECO:0007669"/>
    <property type="project" value="UniProtKB-KW"/>
</dbReference>
<evidence type="ECO:0000256" key="3">
    <source>
        <dbReference type="ARBA" id="ARBA00022617"/>
    </source>
</evidence>
<dbReference type="Proteomes" id="UP000310636">
    <property type="component" value="Unassembled WGS sequence"/>
</dbReference>
<evidence type="ECO:0000259" key="17">
    <source>
        <dbReference type="Pfam" id="PF20628"/>
    </source>
</evidence>
<evidence type="ECO:0000313" key="18">
    <source>
        <dbReference type="EMBL" id="THF78074.1"/>
    </source>
</evidence>
<dbReference type="GO" id="GO:0005829">
    <property type="term" value="C:cytosol"/>
    <property type="evidence" value="ECO:0007669"/>
    <property type="project" value="TreeGrafter"/>
</dbReference>
<comment type="caution">
    <text evidence="18">The sequence shown here is derived from an EMBL/GenBank/DDBJ whole genome shotgun (WGS) entry which is preliminary data.</text>
</comment>
<comment type="function">
    <text evidence="13">Involved in the recovery of exogenous heme iron. Extracts iron from heme while preserving the protoporphyrin ring intact.</text>
</comment>
<dbReference type="PANTHER" id="PTHR30521:SF4">
    <property type="entry name" value="DEFERROCHELATASE"/>
    <property type="match status" value="1"/>
</dbReference>
<feature type="region of interest" description="Disordered" evidence="14">
    <location>
        <begin position="256"/>
        <end position="285"/>
    </location>
</feature>
<organism evidence="18 19">
    <name type="scientific">Cohnella fermenti</name>
    <dbReference type="NCBI Taxonomy" id="2565925"/>
    <lineage>
        <taxon>Bacteria</taxon>
        <taxon>Bacillati</taxon>
        <taxon>Bacillota</taxon>
        <taxon>Bacilli</taxon>
        <taxon>Bacillales</taxon>
        <taxon>Paenibacillaceae</taxon>
        <taxon>Cohnella</taxon>
    </lineage>
</organism>
<evidence type="ECO:0000256" key="14">
    <source>
        <dbReference type="SAM" id="MobiDB-lite"/>
    </source>
</evidence>
<keyword evidence="15" id="KW-0812">Transmembrane</keyword>
<evidence type="ECO:0000256" key="12">
    <source>
        <dbReference type="ARBA" id="ARBA00048856"/>
    </source>
</evidence>
<dbReference type="OrthoDB" id="9781066at2"/>
<keyword evidence="6 13" id="KW-0560">Oxidoreductase</keyword>
<dbReference type="InterPro" id="IPR006311">
    <property type="entry name" value="TAT_signal"/>
</dbReference>
<feature type="transmembrane region" description="Helical" evidence="15">
    <location>
        <begin position="48"/>
        <end position="70"/>
    </location>
</feature>
<proteinExistence type="inferred from homology"/>
<evidence type="ECO:0000256" key="13">
    <source>
        <dbReference type="RuleBase" id="RU365017"/>
    </source>
</evidence>
<evidence type="ECO:0000256" key="6">
    <source>
        <dbReference type="ARBA" id="ARBA00023002"/>
    </source>
</evidence>
<evidence type="ECO:0000256" key="5">
    <source>
        <dbReference type="ARBA" id="ARBA00022729"/>
    </source>
</evidence>
<dbReference type="NCBIfam" id="TIGR01412">
    <property type="entry name" value="tat_substr_1"/>
    <property type="match status" value="1"/>
</dbReference>
<evidence type="ECO:0000256" key="10">
    <source>
        <dbReference type="ARBA" id="ARBA00033771"/>
    </source>
</evidence>
<dbReference type="Pfam" id="PF04261">
    <property type="entry name" value="Dyp_perox_N"/>
    <property type="match status" value="1"/>
</dbReference>
<accession>A0A4S4BT57</accession>
<dbReference type="EMBL" id="SSOB01000017">
    <property type="protein sequence ID" value="THF78074.1"/>
    <property type="molecule type" value="Genomic_DNA"/>
</dbReference>
<dbReference type="GO" id="GO:0020037">
    <property type="term" value="F:heme binding"/>
    <property type="evidence" value="ECO:0007669"/>
    <property type="project" value="InterPro"/>
</dbReference>
<dbReference type="EC" id="1.11.1.-" evidence="13"/>
<dbReference type="InterPro" id="IPR006313">
    <property type="entry name" value="EfeB/EfeN"/>
</dbReference>
<feature type="domain" description="Dyp-type peroxidase C-terminal" evidence="17">
    <location>
        <begin position="265"/>
        <end position="447"/>
    </location>
</feature>
<evidence type="ECO:0000256" key="1">
    <source>
        <dbReference type="ARBA" id="ARBA00004196"/>
    </source>
</evidence>
<dbReference type="GO" id="GO:0030313">
    <property type="term" value="C:cell envelope"/>
    <property type="evidence" value="ECO:0007669"/>
    <property type="project" value="UniProtKB-SubCell"/>
</dbReference>
<feature type="region of interest" description="Disordered" evidence="14">
    <location>
        <begin position="1"/>
        <end position="28"/>
    </location>
</feature>
<evidence type="ECO:0000256" key="9">
    <source>
        <dbReference type="ARBA" id="ARBA00025737"/>
    </source>
</evidence>
<dbReference type="InterPro" id="IPR048328">
    <property type="entry name" value="Dyp_perox_C"/>
</dbReference>
<keyword evidence="15" id="KW-1133">Transmembrane helix</keyword>
<keyword evidence="2 13" id="KW-0575">Peroxidase</keyword>
<dbReference type="NCBIfam" id="TIGR01413">
    <property type="entry name" value="Dyp_perox_fam"/>
    <property type="match status" value="1"/>
</dbReference>
<comment type="subcellular location">
    <subcellularLocation>
        <location evidence="1">Cell envelope</location>
    </subcellularLocation>
</comment>
<feature type="compositionally biased region" description="Polar residues" evidence="14">
    <location>
        <begin position="1"/>
        <end position="20"/>
    </location>
</feature>
<feature type="domain" description="Dyp-type peroxidase N-terminal" evidence="16">
    <location>
        <begin position="101"/>
        <end position="254"/>
    </location>
</feature>
<comment type="catalytic activity">
    <reaction evidence="12">
        <text>heme b + 2 H(+) = protoporphyrin IX + Fe(2+)</text>
        <dbReference type="Rhea" id="RHEA:22584"/>
        <dbReference type="ChEBI" id="CHEBI:15378"/>
        <dbReference type="ChEBI" id="CHEBI:29033"/>
        <dbReference type="ChEBI" id="CHEBI:57306"/>
        <dbReference type="ChEBI" id="CHEBI:60344"/>
        <dbReference type="EC" id="4.98.1.1"/>
    </reaction>
    <physiologicalReaction direction="left-to-right" evidence="12">
        <dbReference type="Rhea" id="RHEA:22585"/>
    </physiologicalReaction>
</comment>
<dbReference type="InterPro" id="IPR011008">
    <property type="entry name" value="Dimeric_a/b-barrel"/>
</dbReference>
<evidence type="ECO:0000256" key="11">
    <source>
        <dbReference type="ARBA" id="ARBA00033775"/>
    </source>
</evidence>
<evidence type="ECO:0000256" key="8">
    <source>
        <dbReference type="ARBA" id="ARBA00023239"/>
    </source>
</evidence>
<evidence type="ECO:0000256" key="4">
    <source>
        <dbReference type="ARBA" id="ARBA00022723"/>
    </source>
</evidence>
<evidence type="ECO:0000256" key="7">
    <source>
        <dbReference type="ARBA" id="ARBA00023004"/>
    </source>
</evidence>
<dbReference type="Pfam" id="PF20628">
    <property type="entry name" value="Dyp_perox_C"/>
    <property type="match status" value="1"/>
</dbReference>
<comment type="similarity">
    <text evidence="9 13">Belongs to the DyP-type peroxidase family.</text>
</comment>
<evidence type="ECO:0000313" key="19">
    <source>
        <dbReference type="Proteomes" id="UP000310636"/>
    </source>
</evidence>
<protein>
    <recommendedName>
        <fullName evidence="10 13">Deferrochelatase</fullName>
        <ecNumber evidence="13">1.11.1.-</ecNumber>
    </recommendedName>
    <alternativeName>
        <fullName evidence="11 13">Peroxidase EfeB</fullName>
    </alternativeName>
</protein>
<dbReference type="GO" id="GO:0004325">
    <property type="term" value="F:ferrochelatase activity"/>
    <property type="evidence" value="ECO:0007669"/>
    <property type="project" value="UniProtKB-EC"/>
</dbReference>
<reference evidence="18 19" key="1">
    <citation type="submission" date="2019-04" db="EMBL/GenBank/DDBJ databases">
        <title>Cohnella sp. nov. isolated from preserved vegetables.</title>
        <authorList>
            <person name="Lin S.-Y."/>
            <person name="Hung M.-H."/>
            <person name="Young C.-C."/>
        </authorList>
    </citation>
    <scope>NUCLEOTIDE SEQUENCE [LARGE SCALE GENOMIC DNA]</scope>
    <source>
        <strain evidence="18 19">CC-MHH1044</strain>
    </source>
</reference>
<evidence type="ECO:0000256" key="2">
    <source>
        <dbReference type="ARBA" id="ARBA00022559"/>
    </source>
</evidence>
<dbReference type="InterPro" id="IPR006314">
    <property type="entry name" value="Dyp_peroxidase"/>
</dbReference>
<dbReference type="SUPFAM" id="SSF54909">
    <property type="entry name" value="Dimeric alpha+beta barrel"/>
    <property type="match status" value="1"/>
</dbReference>
<dbReference type="AlphaFoldDB" id="A0A4S4BT57"/>
<dbReference type="GO" id="GO:0004601">
    <property type="term" value="F:peroxidase activity"/>
    <property type="evidence" value="ECO:0007669"/>
    <property type="project" value="UniProtKB-KW"/>
</dbReference>
<comment type="cofactor">
    <cofactor evidence="13">
        <name>heme b</name>
        <dbReference type="ChEBI" id="CHEBI:60344"/>
    </cofactor>
    <text evidence="13">Binds 1 heme b (iron(II)-protoporphyrin IX) group non-covalently per subunit.</text>
</comment>
<keyword evidence="5" id="KW-0732">Signal</keyword>
<keyword evidence="19" id="KW-1185">Reference proteome</keyword>
<keyword evidence="15" id="KW-0472">Membrane</keyword>
<dbReference type="PANTHER" id="PTHR30521">
    <property type="entry name" value="DEFERROCHELATASE/PEROXIDASE"/>
    <property type="match status" value="1"/>
</dbReference>